<dbReference type="HAMAP" id="MF_00765">
    <property type="entry name" value="DarP"/>
    <property type="match status" value="1"/>
</dbReference>
<dbReference type="Gene3D" id="1.10.60.30">
    <property type="entry name" value="PSPTO4464-like domains"/>
    <property type="match status" value="2"/>
</dbReference>
<comment type="function">
    <text evidence="5">Member of a network of 50S ribosomal subunit biogenesis factors which assembles along the 30S-50S interface, preventing incorrect 23S rRNA structures from forming. Promotes peptidyl transferase center (PTC) maturation.</text>
</comment>
<dbReference type="RefSeq" id="WP_006005753.1">
    <property type="nucleotide sequence ID" value="NZ_BAET01000020.1"/>
</dbReference>
<comment type="caution">
    <text evidence="7">The sequence shown here is derived from an EMBL/GenBank/DDBJ whole genome shotgun (WGS) entry which is preliminary data.</text>
</comment>
<evidence type="ECO:0000256" key="4">
    <source>
        <dbReference type="ARBA" id="ARBA00022884"/>
    </source>
</evidence>
<sequence length="181" mass="20949">MTTNSPQNNSKDKNVSVQDEQEPPSKTQLKQDSERLKKLGLELVDLTLGERNKIPLDEELLTAIELCTRINRKKDGFRRQLQLIGKRLRARDVEPIETALANLRSSHSVANRHFHSLERMRDDILKHGNDGINKVITEYPQLERQKLRQMLRNAQKQEAENKPPGAAREIFQYLRAEIPLP</sequence>
<evidence type="ECO:0000256" key="2">
    <source>
        <dbReference type="ARBA" id="ARBA00022517"/>
    </source>
</evidence>
<dbReference type="eggNOG" id="COG3028">
    <property type="taxonomic scope" value="Bacteria"/>
</dbReference>
<dbReference type="PIRSF" id="PIRSF016183">
    <property type="entry name" value="UCP016183"/>
    <property type="match status" value="1"/>
</dbReference>
<evidence type="ECO:0000256" key="6">
    <source>
        <dbReference type="SAM" id="MobiDB-lite"/>
    </source>
</evidence>
<reference evidence="7 8" key="1">
    <citation type="journal article" date="2012" name="J. Bacteriol.">
        <title>Genome sequence of proteorhodopsin-containing sea ice bacterium Glaciecola punicea ACAM 611T.</title>
        <authorList>
            <person name="Qin Q.-L."/>
            <person name="Xie B.-B."/>
            <person name="Shu Y.-L."/>
            <person name="Rong J.-C."/>
            <person name="Zhao D.-L."/>
            <person name="Zhang X.-Y."/>
            <person name="Chen X.-L."/>
            <person name="Zhou B.-C."/>
            <person name="Zhanga Y.-Z."/>
        </authorList>
    </citation>
    <scope>NUCLEOTIDE SEQUENCE [LARGE SCALE GENOMIC DNA]</scope>
    <source>
        <strain evidence="7 8">ACAM 611</strain>
    </source>
</reference>
<proteinExistence type="inferred from homology"/>
<keyword evidence="1 5" id="KW-0963">Cytoplasm</keyword>
<dbReference type="PANTHER" id="PTHR38101">
    <property type="entry name" value="UPF0307 PROTEIN YJGA"/>
    <property type="match status" value="1"/>
</dbReference>
<protein>
    <recommendedName>
        <fullName evidence="5">Dual-action ribosomal maturation protein DarP</fullName>
    </recommendedName>
    <alternativeName>
        <fullName evidence="5">Large ribosomal subunit assembly factor DarP</fullName>
    </alternativeName>
</protein>
<dbReference type="NCBIfam" id="NF003593">
    <property type="entry name" value="PRK05255.1-1"/>
    <property type="match status" value="1"/>
</dbReference>
<dbReference type="InterPro" id="IPR023153">
    <property type="entry name" value="DarP_sf"/>
</dbReference>
<dbReference type="AlphaFoldDB" id="H5TCK8"/>
<dbReference type="SUPFAM" id="SSF158710">
    <property type="entry name" value="PSPTO4464-like"/>
    <property type="match status" value="1"/>
</dbReference>
<comment type="subcellular location">
    <subcellularLocation>
        <location evidence="5">Cytoplasm</location>
    </subcellularLocation>
    <text evidence="5">Associates with late stage pre-50S ribosomal subunits.</text>
</comment>
<dbReference type="GO" id="GO:0005829">
    <property type="term" value="C:cytosol"/>
    <property type="evidence" value="ECO:0007669"/>
    <property type="project" value="TreeGrafter"/>
</dbReference>
<keyword evidence="3 5" id="KW-0699">rRNA-binding</keyword>
<dbReference type="STRING" id="56804.BAE46_07255"/>
<evidence type="ECO:0000313" key="7">
    <source>
        <dbReference type="EMBL" id="GAB56035.1"/>
    </source>
</evidence>
<dbReference type="OrthoDB" id="5293604at2"/>
<keyword evidence="2 5" id="KW-0690">Ribosome biogenesis</keyword>
<gene>
    <name evidence="7" type="primary">yjgA</name>
    <name evidence="5" type="synonym">darP</name>
    <name evidence="7" type="ORF">GPUN_1920</name>
</gene>
<dbReference type="EMBL" id="BAET01000020">
    <property type="protein sequence ID" value="GAB56035.1"/>
    <property type="molecule type" value="Genomic_DNA"/>
</dbReference>
<name>H5TCK8_9ALTE</name>
<keyword evidence="8" id="KW-1185">Reference proteome</keyword>
<keyword evidence="4 5" id="KW-0694">RNA-binding</keyword>
<comment type="similarity">
    <text evidence="5">Belongs to the DarP family.</text>
</comment>
<evidence type="ECO:0000256" key="1">
    <source>
        <dbReference type="ARBA" id="ARBA00022490"/>
    </source>
</evidence>
<evidence type="ECO:0000256" key="3">
    <source>
        <dbReference type="ARBA" id="ARBA00022730"/>
    </source>
</evidence>
<evidence type="ECO:0000313" key="8">
    <source>
        <dbReference type="Proteomes" id="UP000053586"/>
    </source>
</evidence>
<organism evidence="7 8">
    <name type="scientific">Glaciecola punicea ACAM 611</name>
    <dbReference type="NCBI Taxonomy" id="1121923"/>
    <lineage>
        <taxon>Bacteria</taxon>
        <taxon>Pseudomonadati</taxon>
        <taxon>Pseudomonadota</taxon>
        <taxon>Gammaproteobacteria</taxon>
        <taxon>Alteromonadales</taxon>
        <taxon>Alteromonadaceae</taxon>
        <taxon>Glaciecola</taxon>
    </lineage>
</organism>
<dbReference type="GO" id="GO:1902626">
    <property type="term" value="P:assembly of large subunit precursor of preribosome"/>
    <property type="evidence" value="ECO:0007669"/>
    <property type="project" value="UniProtKB-UniRule"/>
</dbReference>
<accession>H5TCK8</accession>
<reference evidence="7 8" key="2">
    <citation type="journal article" date="2017" name="Antonie Van Leeuwenhoek">
        <title>Rhizobium rhizosphaerae sp. nov., a novel species isolated from rice rhizosphere.</title>
        <authorList>
            <person name="Zhao J.J."/>
            <person name="Zhang J."/>
            <person name="Zhang R.J."/>
            <person name="Zhang C.W."/>
            <person name="Yin H.Q."/>
            <person name="Zhang X.X."/>
        </authorList>
    </citation>
    <scope>NUCLEOTIDE SEQUENCE [LARGE SCALE GENOMIC DNA]</scope>
    <source>
        <strain evidence="7 8">ACAM 611</strain>
    </source>
</reference>
<dbReference type="Proteomes" id="UP000053586">
    <property type="component" value="Unassembled WGS sequence"/>
</dbReference>
<dbReference type="GO" id="GO:0019843">
    <property type="term" value="F:rRNA binding"/>
    <property type="evidence" value="ECO:0007669"/>
    <property type="project" value="UniProtKB-UniRule"/>
</dbReference>
<feature type="region of interest" description="Disordered" evidence="6">
    <location>
        <begin position="1"/>
        <end position="33"/>
    </location>
</feature>
<dbReference type="Pfam" id="PF04751">
    <property type="entry name" value="DarP"/>
    <property type="match status" value="1"/>
</dbReference>
<evidence type="ECO:0000256" key="5">
    <source>
        <dbReference type="HAMAP-Rule" id="MF_00765"/>
    </source>
</evidence>
<dbReference type="InterPro" id="IPR006839">
    <property type="entry name" value="DarP"/>
</dbReference>
<dbReference type="CDD" id="cd16331">
    <property type="entry name" value="YjgA-like"/>
    <property type="match status" value="1"/>
</dbReference>
<dbReference type="PANTHER" id="PTHR38101:SF1">
    <property type="entry name" value="UPF0307 PROTEIN YJGA"/>
    <property type="match status" value="1"/>
</dbReference>
<dbReference type="GO" id="GO:0043022">
    <property type="term" value="F:ribosome binding"/>
    <property type="evidence" value="ECO:0007669"/>
    <property type="project" value="UniProtKB-UniRule"/>
</dbReference>